<sequence>MNPSDLLSRGSSPRQLLECKWLEGSEWLLRDSETWPVTELNCETKDLDCERRKVMAWVLRFLENWRSGSKNLEELSTTEIEKSEFADVSGSATLPKDTPDIDMVKVSRYGRSLRKPKRLDLLNLSTVFGSS</sequence>
<dbReference type="OrthoDB" id="6437470at2759"/>
<evidence type="ECO:0000313" key="2">
    <source>
        <dbReference type="Proteomes" id="UP000499080"/>
    </source>
</evidence>
<name>A0A4Y2JI95_ARAVE</name>
<reference evidence="1 2" key="1">
    <citation type="journal article" date="2019" name="Sci. Rep.">
        <title>Orb-weaving spider Araneus ventricosus genome elucidates the spidroin gene catalogue.</title>
        <authorList>
            <person name="Kono N."/>
            <person name="Nakamura H."/>
            <person name="Ohtoshi R."/>
            <person name="Moran D.A.P."/>
            <person name="Shinohara A."/>
            <person name="Yoshida Y."/>
            <person name="Fujiwara M."/>
            <person name="Mori M."/>
            <person name="Tomita M."/>
            <person name="Arakawa K."/>
        </authorList>
    </citation>
    <scope>NUCLEOTIDE SEQUENCE [LARGE SCALE GENOMIC DNA]</scope>
</reference>
<protein>
    <submittedName>
        <fullName evidence="1">Uncharacterized protein</fullName>
    </submittedName>
</protein>
<comment type="caution">
    <text evidence="1">The sequence shown here is derived from an EMBL/GenBank/DDBJ whole genome shotgun (WGS) entry which is preliminary data.</text>
</comment>
<accession>A0A4Y2JI95</accession>
<dbReference type="EMBL" id="BGPR01003507">
    <property type="protein sequence ID" value="GBM89032.1"/>
    <property type="molecule type" value="Genomic_DNA"/>
</dbReference>
<dbReference type="AlphaFoldDB" id="A0A4Y2JI95"/>
<dbReference type="Proteomes" id="UP000499080">
    <property type="component" value="Unassembled WGS sequence"/>
</dbReference>
<evidence type="ECO:0000313" key="1">
    <source>
        <dbReference type="EMBL" id="GBM89032.1"/>
    </source>
</evidence>
<organism evidence="1 2">
    <name type="scientific">Araneus ventricosus</name>
    <name type="common">Orbweaver spider</name>
    <name type="synonym">Epeira ventricosa</name>
    <dbReference type="NCBI Taxonomy" id="182803"/>
    <lineage>
        <taxon>Eukaryota</taxon>
        <taxon>Metazoa</taxon>
        <taxon>Ecdysozoa</taxon>
        <taxon>Arthropoda</taxon>
        <taxon>Chelicerata</taxon>
        <taxon>Arachnida</taxon>
        <taxon>Araneae</taxon>
        <taxon>Araneomorphae</taxon>
        <taxon>Entelegynae</taxon>
        <taxon>Araneoidea</taxon>
        <taxon>Araneidae</taxon>
        <taxon>Araneus</taxon>
    </lineage>
</organism>
<keyword evidence="2" id="KW-1185">Reference proteome</keyword>
<gene>
    <name evidence="1" type="ORF">AVEN_151918_1</name>
</gene>
<proteinExistence type="predicted"/>